<proteinExistence type="predicted"/>
<dbReference type="EMBL" id="JABFUD020000008">
    <property type="protein sequence ID" value="KAI5076983.1"/>
    <property type="molecule type" value="Genomic_DNA"/>
</dbReference>
<gene>
    <name evidence="1" type="ORF">GOP47_0009048</name>
</gene>
<organism evidence="1 2">
    <name type="scientific">Adiantum capillus-veneris</name>
    <name type="common">Maidenhair fern</name>
    <dbReference type="NCBI Taxonomy" id="13818"/>
    <lineage>
        <taxon>Eukaryota</taxon>
        <taxon>Viridiplantae</taxon>
        <taxon>Streptophyta</taxon>
        <taxon>Embryophyta</taxon>
        <taxon>Tracheophyta</taxon>
        <taxon>Polypodiopsida</taxon>
        <taxon>Polypodiidae</taxon>
        <taxon>Polypodiales</taxon>
        <taxon>Pteridineae</taxon>
        <taxon>Pteridaceae</taxon>
        <taxon>Vittarioideae</taxon>
        <taxon>Adiantum</taxon>
    </lineage>
</organism>
<evidence type="ECO:0000313" key="1">
    <source>
        <dbReference type="EMBL" id="KAI5076983.1"/>
    </source>
</evidence>
<dbReference type="Proteomes" id="UP000886520">
    <property type="component" value="Chromosome 8"/>
</dbReference>
<evidence type="ECO:0000313" key="2">
    <source>
        <dbReference type="Proteomes" id="UP000886520"/>
    </source>
</evidence>
<protein>
    <submittedName>
        <fullName evidence="1">Uncharacterized protein</fullName>
    </submittedName>
</protein>
<dbReference type="AlphaFoldDB" id="A0A9D4V0E6"/>
<reference evidence="1" key="1">
    <citation type="submission" date="2021-01" db="EMBL/GenBank/DDBJ databases">
        <title>Adiantum capillus-veneris genome.</title>
        <authorList>
            <person name="Fang Y."/>
            <person name="Liao Q."/>
        </authorList>
    </citation>
    <scope>NUCLEOTIDE SEQUENCE</scope>
    <source>
        <strain evidence="1">H3</strain>
        <tissue evidence="1">Leaf</tissue>
    </source>
</reference>
<accession>A0A9D4V0E6</accession>
<keyword evidence="2" id="KW-1185">Reference proteome</keyword>
<comment type="caution">
    <text evidence="1">The sequence shown here is derived from an EMBL/GenBank/DDBJ whole genome shotgun (WGS) entry which is preliminary data.</text>
</comment>
<name>A0A9D4V0E6_ADICA</name>
<sequence length="110" mass="12609">MHLREMPDGEVRHTTTTTSVTIDKEYLGSTTYRQMEHGGQQHMICSRGRVWRCMTVEEIHASISDSIRQFTPTVEALEAEEPFASSPCKETLGSWTEELIMIWGRMFTSP</sequence>